<dbReference type="InterPro" id="IPR048279">
    <property type="entry name" value="MdtK-like"/>
</dbReference>
<dbReference type="Pfam" id="PF01554">
    <property type="entry name" value="MatE"/>
    <property type="match status" value="2"/>
</dbReference>
<evidence type="ECO:0000256" key="12">
    <source>
        <dbReference type="ARBA" id="ARBA00031636"/>
    </source>
</evidence>
<dbReference type="PIRSF" id="PIRSF006603">
    <property type="entry name" value="DinF"/>
    <property type="match status" value="1"/>
</dbReference>
<sequence length="500" mass="52464">MKTDPLAQLRAGAPLTTRQQLSLTLQLSWPAIMAKLATIIMQYIDAAMVGRLGAAQAAAVGLVASTTWLFGELSYAAAMGFNVLTAQRVGGGRLAEARNILKQALVLCLGFSVVMAMLAAALSGPLPGILRADRDIWQDASAYFLVYSLFLPALQLNNVAAGQLQATGNMRTPGICMVVMCVLDVVFNTLFIFPTGTIRLGSLALPGAGLGTAGAALGTGLAELVIALYLLHFVLRRNPVLRLQKGEPLRFNRTQLCTMLCIAAPVASEKVILTTAQIVCTAIVAPLGMVAIAANSFAVTAESLCYMPAFGIQGAAAMLVGQCVGAGRRQMARRLGWVTVLLGVVIMVITSGLLYLLAPQMMAILTPNPDIIALGTRVLRIEAFAEPLFGASIVAGGVFQGAGSTLIPTLFNLGTMWGIRIPLAWLAAPRWGLPGVWAAMCLELCVRGILYLIRMAGKRWLPVLEAQGAAHSVSAAEGGPVSTPPEGEMAGDGMPAVKDR</sequence>
<comment type="similarity">
    <text evidence="3">Belongs to the multi antimicrobial extrusion (MATE) (TC 2.A.66.1) family.</text>
</comment>
<keyword evidence="8 14" id="KW-0812">Transmembrane</keyword>
<protein>
    <recommendedName>
        <fullName evidence="4">Probable multidrug resistance protein NorM</fullName>
    </recommendedName>
    <alternativeName>
        <fullName evidence="12">Multidrug-efflux transporter</fullName>
    </alternativeName>
</protein>
<geneLocation type="plasmid" evidence="15 16">
    <name>pMM35_01</name>
</geneLocation>
<evidence type="ECO:0000256" key="4">
    <source>
        <dbReference type="ARBA" id="ARBA00020268"/>
    </source>
</evidence>
<evidence type="ECO:0000313" key="16">
    <source>
        <dbReference type="Proteomes" id="UP000681343"/>
    </source>
</evidence>
<organism evidence="15 16">
    <name type="scientific">Vescimonas fastidiosa</name>
    <dbReference type="NCBI Taxonomy" id="2714353"/>
    <lineage>
        <taxon>Bacteria</taxon>
        <taxon>Bacillati</taxon>
        <taxon>Bacillota</taxon>
        <taxon>Clostridia</taxon>
        <taxon>Eubacteriales</taxon>
        <taxon>Oscillospiraceae</taxon>
        <taxon>Vescimonas</taxon>
    </lineage>
</organism>
<feature type="transmembrane region" description="Helical" evidence="14">
    <location>
        <begin position="174"/>
        <end position="193"/>
    </location>
</feature>
<keyword evidence="7" id="KW-1003">Cell membrane</keyword>
<evidence type="ECO:0000256" key="2">
    <source>
        <dbReference type="ARBA" id="ARBA00004651"/>
    </source>
</evidence>
<evidence type="ECO:0000256" key="11">
    <source>
        <dbReference type="ARBA" id="ARBA00023136"/>
    </source>
</evidence>
<evidence type="ECO:0000256" key="14">
    <source>
        <dbReference type="SAM" id="Phobius"/>
    </source>
</evidence>
<proteinExistence type="inferred from homology"/>
<dbReference type="CDD" id="cd13137">
    <property type="entry name" value="MATE_NorM_like"/>
    <property type="match status" value="1"/>
</dbReference>
<dbReference type="KEGG" id="vfa:MM35RIKEN_15050"/>
<dbReference type="Proteomes" id="UP000681343">
    <property type="component" value="Plasmid pMM35_01"/>
</dbReference>
<keyword evidence="15" id="KW-0614">Plasmid</keyword>
<dbReference type="InterPro" id="IPR050222">
    <property type="entry name" value="MATE_MdtK"/>
</dbReference>
<evidence type="ECO:0000256" key="6">
    <source>
        <dbReference type="ARBA" id="ARBA00022449"/>
    </source>
</evidence>
<evidence type="ECO:0000256" key="5">
    <source>
        <dbReference type="ARBA" id="ARBA00022448"/>
    </source>
</evidence>
<dbReference type="RefSeq" id="WP_212820786.1">
    <property type="nucleotide sequence ID" value="NZ_AP023416.1"/>
</dbReference>
<accession>A0A810Q3F7</accession>
<comment type="subcellular location">
    <subcellularLocation>
        <location evidence="2">Cell membrane</location>
        <topology evidence="2">Multi-pass membrane protein</topology>
    </subcellularLocation>
</comment>
<dbReference type="EMBL" id="AP023416">
    <property type="protein sequence ID" value="BCK79313.1"/>
    <property type="molecule type" value="Genomic_DNA"/>
</dbReference>
<feature type="transmembrane region" description="Helical" evidence="14">
    <location>
        <begin position="104"/>
        <end position="122"/>
    </location>
</feature>
<evidence type="ECO:0000313" key="15">
    <source>
        <dbReference type="EMBL" id="BCK79313.1"/>
    </source>
</evidence>
<evidence type="ECO:0000256" key="3">
    <source>
        <dbReference type="ARBA" id="ARBA00010199"/>
    </source>
</evidence>
<dbReference type="NCBIfam" id="TIGR00797">
    <property type="entry name" value="matE"/>
    <property type="match status" value="1"/>
</dbReference>
<gene>
    <name evidence="15" type="ORF">MM35RIKEN_15050</name>
</gene>
<evidence type="ECO:0000256" key="9">
    <source>
        <dbReference type="ARBA" id="ARBA00022989"/>
    </source>
</evidence>
<feature type="transmembrane region" description="Helical" evidence="14">
    <location>
        <begin position="142"/>
        <end position="162"/>
    </location>
</feature>
<evidence type="ECO:0000256" key="1">
    <source>
        <dbReference type="ARBA" id="ARBA00003408"/>
    </source>
</evidence>
<keyword evidence="5" id="KW-0813">Transport</keyword>
<feature type="region of interest" description="Disordered" evidence="13">
    <location>
        <begin position="475"/>
        <end position="500"/>
    </location>
</feature>
<comment type="function">
    <text evidence="1">Multidrug efflux pump.</text>
</comment>
<feature type="transmembrane region" description="Helical" evidence="14">
    <location>
        <begin position="56"/>
        <end position="84"/>
    </location>
</feature>
<feature type="transmembrane region" description="Helical" evidence="14">
    <location>
        <begin position="434"/>
        <end position="453"/>
    </location>
</feature>
<evidence type="ECO:0000256" key="13">
    <source>
        <dbReference type="SAM" id="MobiDB-lite"/>
    </source>
</evidence>
<dbReference type="PANTHER" id="PTHR43298">
    <property type="entry name" value="MULTIDRUG RESISTANCE PROTEIN NORM-RELATED"/>
    <property type="match status" value="1"/>
</dbReference>
<feature type="transmembrane region" description="Helical" evidence="14">
    <location>
        <begin position="21"/>
        <end position="44"/>
    </location>
</feature>
<evidence type="ECO:0000256" key="10">
    <source>
        <dbReference type="ARBA" id="ARBA00023065"/>
    </source>
</evidence>
<feature type="transmembrane region" description="Helical" evidence="14">
    <location>
        <begin position="271"/>
        <end position="294"/>
    </location>
</feature>
<dbReference type="GO" id="GO:0005886">
    <property type="term" value="C:plasma membrane"/>
    <property type="evidence" value="ECO:0007669"/>
    <property type="project" value="UniProtKB-SubCell"/>
</dbReference>
<keyword evidence="9 14" id="KW-1133">Transmembrane helix</keyword>
<dbReference type="GO" id="GO:0042910">
    <property type="term" value="F:xenobiotic transmembrane transporter activity"/>
    <property type="evidence" value="ECO:0007669"/>
    <property type="project" value="InterPro"/>
</dbReference>
<keyword evidence="6" id="KW-0050">Antiport</keyword>
<dbReference type="AlphaFoldDB" id="A0A810Q3F7"/>
<evidence type="ECO:0000256" key="8">
    <source>
        <dbReference type="ARBA" id="ARBA00022692"/>
    </source>
</evidence>
<dbReference type="GO" id="GO:0015297">
    <property type="term" value="F:antiporter activity"/>
    <property type="evidence" value="ECO:0007669"/>
    <property type="project" value="UniProtKB-KW"/>
</dbReference>
<keyword evidence="11 14" id="KW-0472">Membrane</keyword>
<name>A0A810Q3F7_9FIRM</name>
<keyword evidence="10" id="KW-0406">Ion transport</keyword>
<dbReference type="PANTHER" id="PTHR43298:SF2">
    <property type="entry name" value="FMN_FAD EXPORTER YEEO-RELATED"/>
    <property type="match status" value="1"/>
</dbReference>
<keyword evidence="16" id="KW-1185">Reference proteome</keyword>
<dbReference type="GO" id="GO:0006811">
    <property type="term" value="P:monoatomic ion transport"/>
    <property type="evidence" value="ECO:0007669"/>
    <property type="project" value="UniProtKB-KW"/>
</dbReference>
<feature type="transmembrane region" description="Helical" evidence="14">
    <location>
        <begin position="213"/>
        <end position="235"/>
    </location>
</feature>
<dbReference type="InterPro" id="IPR002528">
    <property type="entry name" value="MATE_fam"/>
</dbReference>
<reference evidence="15" key="1">
    <citation type="submission" date="2020-09" db="EMBL/GenBank/DDBJ databases">
        <title>New species isolated from human feces.</title>
        <authorList>
            <person name="Kitahara M."/>
            <person name="Shigeno Y."/>
            <person name="Shime M."/>
            <person name="Matsumoto Y."/>
            <person name="Nakamura S."/>
            <person name="Motooka D."/>
            <person name="Fukuoka S."/>
            <person name="Nishikawa H."/>
            <person name="Benno Y."/>
        </authorList>
    </citation>
    <scope>NUCLEOTIDE SEQUENCE</scope>
    <source>
        <strain evidence="15">MM35</strain>
        <plasmid evidence="15">pMM35_01</plasmid>
    </source>
</reference>
<feature type="transmembrane region" description="Helical" evidence="14">
    <location>
        <begin position="337"/>
        <end position="358"/>
    </location>
</feature>
<evidence type="ECO:0000256" key="7">
    <source>
        <dbReference type="ARBA" id="ARBA00022475"/>
    </source>
</evidence>